<reference evidence="4 5" key="1">
    <citation type="submission" date="2020-08" db="EMBL/GenBank/DDBJ databases">
        <title>Genomic Encyclopedia of Type Strains, Phase IV (KMG-IV): sequencing the most valuable type-strain genomes for metagenomic binning, comparative biology and taxonomic classification.</title>
        <authorList>
            <person name="Goeker M."/>
        </authorList>
    </citation>
    <scope>NUCLEOTIDE SEQUENCE [LARGE SCALE GENOMIC DNA]</scope>
    <source>
        <strain evidence="4 5">DSM 23960</strain>
    </source>
</reference>
<keyword evidence="2" id="KW-1133">Transmembrane helix</keyword>
<dbReference type="AlphaFoldDB" id="A0A7W6JCJ9"/>
<evidence type="ECO:0000256" key="2">
    <source>
        <dbReference type="SAM" id="Phobius"/>
    </source>
</evidence>
<evidence type="ECO:0000256" key="1">
    <source>
        <dbReference type="SAM" id="Coils"/>
    </source>
</evidence>
<evidence type="ECO:0000313" key="4">
    <source>
        <dbReference type="EMBL" id="MBB4082630.1"/>
    </source>
</evidence>
<name>A0A7W6JCJ9_9CAUL</name>
<comment type="caution">
    <text evidence="4">The sequence shown here is derived from an EMBL/GenBank/DDBJ whole genome shotgun (WGS) entry which is preliminary data.</text>
</comment>
<feature type="coiled-coil region" evidence="1">
    <location>
        <begin position="147"/>
        <end position="174"/>
    </location>
</feature>
<dbReference type="InterPro" id="IPR046159">
    <property type="entry name" value="DUF6161"/>
</dbReference>
<feature type="transmembrane region" description="Helical" evidence="2">
    <location>
        <begin position="304"/>
        <end position="324"/>
    </location>
</feature>
<accession>A0A7W6JCJ9</accession>
<keyword evidence="5" id="KW-1185">Reference proteome</keyword>
<evidence type="ECO:0000259" key="3">
    <source>
        <dbReference type="Pfam" id="PF19658"/>
    </source>
</evidence>
<dbReference type="EMBL" id="JACIDM010000001">
    <property type="protein sequence ID" value="MBB4082630.1"/>
    <property type="molecule type" value="Genomic_DNA"/>
</dbReference>
<keyword evidence="2" id="KW-0812">Transmembrane</keyword>
<organism evidence="4 5">
    <name type="scientific">Brevundimonas lenta</name>
    <dbReference type="NCBI Taxonomy" id="424796"/>
    <lineage>
        <taxon>Bacteria</taxon>
        <taxon>Pseudomonadati</taxon>
        <taxon>Pseudomonadota</taxon>
        <taxon>Alphaproteobacteria</taxon>
        <taxon>Caulobacterales</taxon>
        <taxon>Caulobacteraceae</taxon>
        <taxon>Brevundimonas</taxon>
    </lineage>
</organism>
<dbReference type="Pfam" id="PF19658">
    <property type="entry name" value="DUF6161"/>
    <property type="match status" value="1"/>
</dbReference>
<keyword evidence="1" id="KW-0175">Coiled coil</keyword>
<dbReference type="Proteomes" id="UP000529946">
    <property type="component" value="Unassembled WGS sequence"/>
</dbReference>
<gene>
    <name evidence="4" type="ORF">GGR12_001469</name>
</gene>
<proteinExistence type="predicted"/>
<protein>
    <recommendedName>
        <fullName evidence="3">DUF6161 domain-containing protein</fullName>
    </recommendedName>
</protein>
<dbReference type="RefSeq" id="WP_183203690.1">
    <property type="nucleotide sequence ID" value="NZ_BAAAER010000001.1"/>
</dbReference>
<evidence type="ECO:0000313" key="5">
    <source>
        <dbReference type="Proteomes" id="UP000529946"/>
    </source>
</evidence>
<sequence>MAEWFNADGRLNADAFPGWQEIATFRQEQAAYWQSLGESELSHGAAVLVENQQAGLRTLNQQVVRMQQQGQHYNQAAQHMARMFDSSEGELIGTGSKLQETRKEIANILSESAALFYIGLKRGALTLGDARDRDDILGALWEVAPALSETSALAERLKMERENARSTVRQVTAEAAAKAELADQEWRRLVHEAQRTAARWAVRRNWLWRKESRNWRDRHAASEASIKTVEATYKEHMGLAAPVDYWKNKAAQHKESEFWTRLWVLIFFPAALAGMAYAFNETGVSLINAAKEAQVPGAPPFPNAIFIVASAGLASCAGLVFWAGRLLTKLYLSQHHLRQDAEERATMTETYLALIENSAASTEDRQVILNALFRNTPDGIVKEDGGLDPSIAAALGKFLAKP</sequence>
<feature type="domain" description="DUF6161" evidence="3">
    <location>
        <begin position="212"/>
        <end position="385"/>
    </location>
</feature>
<feature type="transmembrane region" description="Helical" evidence="2">
    <location>
        <begin position="258"/>
        <end position="279"/>
    </location>
</feature>
<keyword evidence="2" id="KW-0472">Membrane</keyword>